<dbReference type="PANTHER" id="PTHR11527">
    <property type="entry name" value="HEAT-SHOCK PROTEIN 20 FAMILY MEMBER"/>
    <property type="match status" value="1"/>
</dbReference>
<dbReference type="Proteomes" id="UP001208690">
    <property type="component" value="Unassembled WGS sequence"/>
</dbReference>
<evidence type="ECO:0000259" key="4">
    <source>
        <dbReference type="PROSITE" id="PS01031"/>
    </source>
</evidence>
<organism evidence="5 6">
    <name type="scientific">Roseobacter sinensis</name>
    <dbReference type="NCBI Taxonomy" id="2931391"/>
    <lineage>
        <taxon>Bacteria</taxon>
        <taxon>Pseudomonadati</taxon>
        <taxon>Pseudomonadota</taxon>
        <taxon>Alphaproteobacteria</taxon>
        <taxon>Rhodobacterales</taxon>
        <taxon>Roseobacteraceae</taxon>
        <taxon>Roseobacter</taxon>
    </lineage>
</organism>
<dbReference type="Gene3D" id="2.60.40.790">
    <property type="match status" value="1"/>
</dbReference>
<dbReference type="CDD" id="cd06464">
    <property type="entry name" value="ACD_sHsps-like"/>
    <property type="match status" value="1"/>
</dbReference>
<dbReference type="InterPro" id="IPR002068">
    <property type="entry name" value="A-crystallin/Hsp20_dom"/>
</dbReference>
<comment type="caution">
    <text evidence="5">The sequence shown here is derived from an EMBL/GenBank/DDBJ whole genome shotgun (WGS) entry which is preliminary data.</text>
</comment>
<evidence type="ECO:0000256" key="1">
    <source>
        <dbReference type="PROSITE-ProRule" id="PRU00285"/>
    </source>
</evidence>
<evidence type="ECO:0000256" key="2">
    <source>
        <dbReference type="RuleBase" id="RU003616"/>
    </source>
</evidence>
<proteinExistence type="inferred from homology"/>
<feature type="region of interest" description="Disordered" evidence="3">
    <location>
        <begin position="1"/>
        <end position="21"/>
    </location>
</feature>
<reference evidence="5 6" key="1">
    <citation type="submission" date="2022-04" db="EMBL/GenBank/DDBJ databases">
        <title>Roseobacter sp. WL0113 is a bacterium isolated from neritic sediment.</title>
        <authorList>
            <person name="Wang L."/>
            <person name="He W."/>
            <person name="Zhang D.-F."/>
        </authorList>
    </citation>
    <scope>NUCLEOTIDE SEQUENCE [LARGE SCALE GENOMIC DNA]</scope>
    <source>
        <strain evidence="5 6">WL0113</strain>
    </source>
</reference>
<comment type="similarity">
    <text evidence="1 2">Belongs to the small heat shock protein (HSP20) family.</text>
</comment>
<evidence type="ECO:0000256" key="3">
    <source>
        <dbReference type="SAM" id="MobiDB-lite"/>
    </source>
</evidence>
<sequence>MSRQSLPGLPPESDTSPFFPSFQREINRLIDQFRAGFPGPETADSMAFGTAMFPAIDVVEREDAVEISAEVPGVREEDLDAFISGDVLTLKGKKSSEHKDEKEGYHRIERQYGSFRRQIPLGFHPDDEAVEASFSDGVLKLRIAKPAAAKSGIRKIDISKS</sequence>
<dbReference type="RefSeq" id="WP_263843808.1">
    <property type="nucleotide sequence ID" value="NZ_JALIEB010000004.1"/>
</dbReference>
<feature type="domain" description="SHSP" evidence="4">
    <location>
        <begin position="47"/>
        <end position="161"/>
    </location>
</feature>
<dbReference type="InterPro" id="IPR031107">
    <property type="entry name" value="Small_HSP"/>
</dbReference>
<name>A0ABT3BD64_9RHOB</name>
<dbReference type="Pfam" id="PF00011">
    <property type="entry name" value="HSP20"/>
    <property type="match status" value="1"/>
</dbReference>
<evidence type="ECO:0000313" key="6">
    <source>
        <dbReference type="Proteomes" id="UP001208690"/>
    </source>
</evidence>
<dbReference type="EMBL" id="JALIEB010000004">
    <property type="protein sequence ID" value="MCV3271490.1"/>
    <property type="molecule type" value="Genomic_DNA"/>
</dbReference>
<accession>A0ABT3BD64</accession>
<dbReference type="InterPro" id="IPR008978">
    <property type="entry name" value="HSP20-like_chaperone"/>
</dbReference>
<gene>
    <name evidence="5" type="ORF">MUB52_08625</name>
</gene>
<protein>
    <submittedName>
        <fullName evidence="5">Hsp20/alpha crystallin family protein</fullName>
    </submittedName>
</protein>
<evidence type="ECO:0000313" key="5">
    <source>
        <dbReference type="EMBL" id="MCV3271490.1"/>
    </source>
</evidence>
<dbReference type="PROSITE" id="PS01031">
    <property type="entry name" value="SHSP"/>
    <property type="match status" value="1"/>
</dbReference>
<keyword evidence="6" id="KW-1185">Reference proteome</keyword>
<dbReference type="SUPFAM" id="SSF49764">
    <property type="entry name" value="HSP20-like chaperones"/>
    <property type="match status" value="1"/>
</dbReference>